<feature type="region of interest" description="Disordered" evidence="1">
    <location>
        <begin position="1"/>
        <end position="20"/>
    </location>
</feature>
<sequence>MTTQYTPLSGLPYPQPSDPADLPAHLRSLAEAVDGRTVLRFGTAAERDAKAPTPVAGTIAWIASPGRLMYYTGSAWAPVGAVPVFRVNIDGGSTTSTTYAETLTDAVGDPMNAAFTVPASGQVIITVGCYMNSTNAGVAAYMSATVRNASNAVVLAASDDRAALIINTNRSSVSTQFLVSGLAIGTSHTATPGYRTANAASAGHFDTRFIRIDPVV</sequence>
<dbReference type="Proteomes" id="UP001522868">
    <property type="component" value="Unassembled WGS sequence"/>
</dbReference>
<evidence type="ECO:0000313" key="2">
    <source>
        <dbReference type="EMBL" id="MCK8680313.1"/>
    </source>
</evidence>
<organism evidence="2 3">
    <name type="scientific">Streptomyces lichenis</name>
    <dbReference type="NCBI Taxonomy" id="2306967"/>
    <lineage>
        <taxon>Bacteria</taxon>
        <taxon>Bacillati</taxon>
        <taxon>Actinomycetota</taxon>
        <taxon>Actinomycetes</taxon>
        <taxon>Kitasatosporales</taxon>
        <taxon>Streptomycetaceae</taxon>
        <taxon>Streptomyces</taxon>
    </lineage>
</organism>
<proteinExistence type="predicted"/>
<gene>
    <name evidence="2" type="ORF">M1O15_23535</name>
</gene>
<keyword evidence="3" id="KW-1185">Reference proteome</keyword>
<dbReference type="RefSeq" id="WP_248636121.1">
    <property type="nucleotide sequence ID" value="NZ_JALPTH010000025.1"/>
</dbReference>
<protein>
    <submittedName>
        <fullName evidence="2">Uncharacterized protein</fullName>
    </submittedName>
</protein>
<evidence type="ECO:0000313" key="3">
    <source>
        <dbReference type="Proteomes" id="UP001522868"/>
    </source>
</evidence>
<name>A0ABT0IG51_9ACTN</name>
<accession>A0ABT0IG51</accession>
<reference evidence="2 3" key="1">
    <citation type="submission" date="2022-04" db="EMBL/GenBank/DDBJ databases">
        <title>Streptomyces sp. nov. LCR6-01 isolated from Lichen of Dirinaria sp.</title>
        <authorList>
            <person name="Kanchanasin P."/>
            <person name="Tanasupawat S."/>
            <person name="Phongsopitanun W."/>
        </authorList>
    </citation>
    <scope>NUCLEOTIDE SEQUENCE [LARGE SCALE GENOMIC DNA]</scope>
    <source>
        <strain evidence="2 3">LCR6-01</strain>
    </source>
</reference>
<evidence type="ECO:0000256" key="1">
    <source>
        <dbReference type="SAM" id="MobiDB-lite"/>
    </source>
</evidence>
<comment type="caution">
    <text evidence="2">The sequence shown here is derived from an EMBL/GenBank/DDBJ whole genome shotgun (WGS) entry which is preliminary data.</text>
</comment>
<dbReference type="EMBL" id="JALPTH010000025">
    <property type="protein sequence ID" value="MCK8680313.1"/>
    <property type="molecule type" value="Genomic_DNA"/>
</dbReference>